<dbReference type="InterPro" id="IPR041628">
    <property type="entry name" value="ChlI/MoxR_AAA_lid"/>
</dbReference>
<dbReference type="InterPro" id="IPR027417">
    <property type="entry name" value="P-loop_NTPase"/>
</dbReference>
<dbReference type="PIRSF" id="PIRSF002849">
    <property type="entry name" value="AAA_ATPase_chaperone_MoxR_prd"/>
    <property type="match status" value="1"/>
</dbReference>
<evidence type="ECO:0000256" key="1">
    <source>
        <dbReference type="ARBA" id="ARBA00022741"/>
    </source>
</evidence>
<dbReference type="Gene3D" id="3.40.50.300">
    <property type="entry name" value="P-loop containing nucleotide triphosphate hydrolases"/>
    <property type="match status" value="1"/>
</dbReference>
<sequence length="321" mass="35236">MALQHFSNLCTHVRGELSKVLIGQAEVVDQLLLVLACSGHALIEGEPGLAKTLAVKALARVCGLEFRRVQCTPDLMPADITGTNVFNLGTNSFDLHRGPIFTDLLLVDEINRTPPRTQSALLEAMEEGQASIDGVCHHLPPSFTVLATQNPIEFEGTYPLPEAQLDRFLLKIRIQYPSEAQEVEILSRYDQGFDPRRLQSMPLEVLPEGLLSAARAEVAEVKVEPTLCSYAVSIVRRTRDWPAIALGASPRAAIGLFFVARALAAMDGRDYMLPDDIKTAALPVLRHRLMLKPDATLDGLTPDLVVQQVLSSVDIPQVYKK</sequence>
<reference evidence="6 7" key="1">
    <citation type="submission" date="2020-10" db="EMBL/GenBank/DDBJ databases">
        <title>Complete genome sequence of Paludibaculum fermentans P105T, a facultatively anaerobic acidobacterium capable of dissimilatory Fe(III) reduction.</title>
        <authorList>
            <person name="Dedysh S.N."/>
            <person name="Beletsky A.V."/>
            <person name="Kulichevskaya I.S."/>
            <person name="Mardanov A.V."/>
            <person name="Ravin N.V."/>
        </authorList>
    </citation>
    <scope>NUCLEOTIDE SEQUENCE [LARGE SCALE GENOMIC DNA]</scope>
    <source>
        <strain evidence="6 7">P105</strain>
    </source>
</reference>
<evidence type="ECO:0000256" key="3">
    <source>
        <dbReference type="ARBA" id="ARBA00061607"/>
    </source>
</evidence>
<dbReference type="GO" id="GO:0016887">
    <property type="term" value="F:ATP hydrolysis activity"/>
    <property type="evidence" value="ECO:0007669"/>
    <property type="project" value="InterPro"/>
</dbReference>
<dbReference type="InterPro" id="IPR011703">
    <property type="entry name" value="ATPase_AAA-3"/>
</dbReference>
<organism evidence="6 7">
    <name type="scientific">Paludibaculum fermentans</name>
    <dbReference type="NCBI Taxonomy" id="1473598"/>
    <lineage>
        <taxon>Bacteria</taxon>
        <taxon>Pseudomonadati</taxon>
        <taxon>Acidobacteriota</taxon>
        <taxon>Terriglobia</taxon>
        <taxon>Bryobacterales</taxon>
        <taxon>Bryobacteraceae</taxon>
        <taxon>Paludibaculum</taxon>
    </lineage>
</organism>
<dbReference type="InterPro" id="IPR050764">
    <property type="entry name" value="CbbQ/NirQ/NorQ/GpvN"/>
</dbReference>
<dbReference type="Pfam" id="PF07726">
    <property type="entry name" value="AAA_3"/>
    <property type="match status" value="1"/>
</dbReference>
<name>A0A7S7SNC2_PALFE</name>
<evidence type="ECO:0000259" key="5">
    <source>
        <dbReference type="Pfam" id="PF17863"/>
    </source>
</evidence>
<evidence type="ECO:0000256" key="2">
    <source>
        <dbReference type="ARBA" id="ARBA00022840"/>
    </source>
</evidence>
<dbReference type="PANTHER" id="PTHR42759:SF1">
    <property type="entry name" value="MAGNESIUM-CHELATASE SUBUNIT CHLD"/>
    <property type="match status" value="1"/>
</dbReference>
<dbReference type="Pfam" id="PF17863">
    <property type="entry name" value="AAA_lid_2"/>
    <property type="match status" value="1"/>
</dbReference>
<feature type="domain" description="ATPase AAA-3" evidence="4">
    <location>
        <begin position="40"/>
        <end position="170"/>
    </location>
</feature>
<dbReference type="PANTHER" id="PTHR42759">
    <property type="entry name" value="MOXR FAMILY PROTEIN"/>
    <property type="match status" value="1"/>
</dbReference>
<dbReference type="SUPFAM" id="SSF52540">
    <property type="entry name" value="P-loop containing nucleoside triphosphate hydrolases"/>
    <property type="match status" value="1"/>
</dbReference>
<dbReference type="KEGG" id="pfer:IRI77_32360"/>
<proteinExistence type="inferred from homology"/>
<accession>A0A7S7SNC2</accession>
<dbReference type="Gene3D" id="1.10.8.80">
    <property type="entry name" value="Magnesium chelatase subunit I, C-Terminal domain"/>
    <property type="match status" value="1"/>
</dbReference>
<dbReference type="AlphaFoldDB" id="A0A7S7SNC2"/>
<keyword evidence="1" id="KW-0547">Nucleotide-binding</keyword>
<comment type="similarity">
    <text evidence="3">Belongs to the MoxR family.</text>
</comment>
<evidence type="ECO:0000313" key="7">
    <source>
        <dbReference type="Proteomes" id="UP000593892"/>
    </source>
</evidence>
<evidence type="ECO:0000313" key="6">
    <source>
        <dbReference type="EMBL" id="QOY92227.1"/>
    </source>
</evidence>
<dbReference type="EMBL" id="CP063849">
    <property type="protein sequence ID" value="QOY92227.1"/>
    <property type="molecule type" value="Genomic_DNA"/>
</dbReference>
<gene>
    <name evidence="6" type="ORF">IRI77_32360</name>
</gene>
<keyword evidence="2" id="KW-0067">ATP-binding</keyword>
<keyword evidence="7" id="KW-1185">Reference proteome</keyword>
<feature type="domain" description="ChlI/MoxR AAA lid" evidence="5">
    <location>
        <begin position="237"/>
        <end position="307"/>
    </location>
</feature>
<dbReference type="Proteomes" id="UP000593892">
    <property type="component" value="Chromosome"/>
</dbReference>
<protein>
    <submittedName>
        <fullName evidence="6">MoxR family ATPase</fullName>
    </submittedName>
</protein>
<dbReference type="CDD" id="cd00009">
    <property type="entry name" value="AAA"/>
    <property type="match status" value="1"/>
</dbReference>
<dbReference type="FunFam" id="3.40.50.300:FF:000640">
    <property type="entry name" value="MoxR family ATPase"/>
    <property type="match status" value="1"/>
</dbReference>
<evidence type="ECO:0000259" key="4">
    <source>
        <dbReference type="Pfam" id="PF07726"/>
    </source>
</evidence>
<dbReference type="GO" id="GO:0005524">
    <property type="term" value="F:ATP binding"/>
    <property type="evidence" value="ECO:0007669"/>
    <property type="project" value="UniProtKB-KW"/>
</dbReference>